<feature type="compositionally biased region" description="Basic and acidic residues" evidence="1">
    <location>
        <begin position="66"/>
        <end position="75"/>
    </location>
</feature>
<name>A0A5B7FHN2_PORTR</name>
<feature type="region of interest" description="Disordered" evidence="1">
    <location>
        <begin position="47"/>
        <end position="86"/>
    </location>
</feature>
<protein>
    <submittedName>
        <fullName evidence="2">Uncharacterized protein</fullName>
    </submittedName>
</protein>
<comment type="caution">
    <text evidence="2">The sequence shown here is derived from an EMBL/GenBank/DDBJ whole genome shotgun (WGS) entry which is preliminary data.</text>
</comment>
<organism evidence="2 3">
    <name type="scientific">Portunus trituberculatus</name>
    <name type="common">Swimming crab</name>
    <name type="synonym">Neptunus trituberculatus</name>
    <dbReference type="NCBI Taxonomy" id="210409"/>
    <lineage>
        <taxon>Eukaryota</taxon>
        <taxon>Metazoa</taxon>
        <taxon>Ecdysozoa</taxon>
        <taxon>Arthropoda</taxon>
        <taxon>Crustacea</taxon>
        <taxon>Multicrustacea</taxon>
        <taxon>Malacostraca</taxon>
        <taxon>Eumalacostraca</taxon>
        <taxon>Eucarida</taxon>
        <taxon>Decapoda</taxon>
        <taxon>Pleocyemata</taxon>
        <taxon>Brachyura</taxon>
        <taxon>Eubrachyura</taxon>
        <taxon>Portunoidea</taxon>
        <taxon>Portunidae</taxon>
        <taxon>Portuninae</taxon>
        <taxon>Portunus</taxon>
    </lineage>
</organism>
<evidence type="ECO:0000313" key="3">
    <source>
        <dbReference type="Proteomes" id="UP000324222"/>
    </source>
</evidence>
<accession>A0A5B7FHN2</accession>
<proteinExistence type="predicted"/>
<feature type="compositionally biased region" description="Acidic residues" evidence="1">
    <location>
        <begin position="56"/>
        <end position="65"/>
    </location>
</feature>
<sequence>MLSGGEPVSRFTMAEWWNRFRNREGHETIPKTDPCHWRRHRRHIKGEGEGKIKGEEVEEEEDDGEKEGKESKVDHNASTPANMSESLRMTLEVVRDEQVFHARRKSRGEILMQMSHRHYLLGHVTDGEDKFQGFGTWKLISIYDCNLVLKPVDLT</sequence>
<reference evidence="2 3" key="1">
    <citation type="submission" date="2019-05" db="EMBL/GenBank/DDBJ databases">
        <title>Another draft genome of Portunus trituberculatus and its Hox gene families provides insights of decapod evolution.</title>
        <authorList>
            <person name="Jeong J.-H."/>
            <person name="Song I."/>
            <person name="Kim S."/>
            <person name="Choi T."/>
            <person name="Kim D."/>
            <person name="Ryu S."/>
            <person name="Kim W."/>
        </authorList>
    </citation>
    <scope>NUCLEOTIDE SEQUENCE [LARGE SCALE GENOMIC DNA]</scope>
    <source>
        <tissue evidence="2">Muscle</tissue>
    </source>
</reference>
<dbReference type="AlphaFoldDB" id="A0A5B7FHN2"/>
<dbReference type="OrthoDB" id="6333343at2759"/>
<feature type="compositionally biased region" description="Polar residues" evidence="1">
    <location>
        <begin position="76"/>
        <end position="86"/>
    </location>
</feature>
<evidence type="ECO:0000313" key="2">
    <source>
        <dbReference type="EMBL" id="MPC45085.1"/>
    </source>
</evidence>
<dbReference type="EMBL" id="VSRR010006563">
    <property type="protein sequence ID" value="MPC45085.1"/>
    <property type="molecule type" value="Genomic_DNA"/>
</dbReference>
<dbReference type="Proteomes" id="UP000324222">
    <property type="component" value="Unassembled WGS sequence"/>
</dbReference>
<gene>
    <name evidence="2" type="ORF">E2C01_038769</name>
</gene>
<evidence type="ECO:0000256" key="1">
    <source>
        <dbReference type="SAM" id="MobiDB-lite"/>
    </source>
</evidence>
<keyword evidence="3" id="KW-1185">Reference proteome</keyword>